<evidence type="ECO:0000256" key="4">
    <source>
        <dbReference type="ARBA" id="ARBA00022833"/>
    </source>
</evidence>
<keyword evidence="3 6" id="KW-0479">Metal-binding</keyword>
<evidence type="ECO:0000256" key="2">
    <source>
        <dbReference type="ARBA" id="ARBA00022475"/>
    </source>
</evidence>
<comment type="cofactor">
    <cofactor evidence="6">
        <name>Zn(2+)</name>
        <dbReference type="ChEBI" id="CHEBI:29105"/>
    </cofactor>
</comment>
<comment type="function">
    <text evidence="6">Part of an energy-coupled inorganic carbon pump.</text>
</comment>
<sequence>MRLNESIDAALRRIAPTWPLDRFIAVNPLWGQIDRPLHEVAAELASLTGSKLVMSRAWYRREFEAGRLRTEHLERALHLGAGSSVLGIDLQGLLDWLRGEEALHPRRARVVDVVDGRRDLDHQASWQRFVTTNVSQFCASYFDDGQASLRPDRSGGLYASWHRLAQRDRGPALLMGMPRYQEIAKRLPAQASDVFEAALDDLGVSAENRELYLASLLLDLGGWAAWCTYQRFMAELQGGTDASVVDLLAILVAWEWILHAGGGQEIERNWRAAMRMWNDVDRVAIAAGGEAWLVQSAMELAWQGDVNVGLRTGFRAVRPRDVAVQAAFCIDVRSEVYRRALEAQSDSVQTMGFAGFFGMPAEYVPAGATKARPQLPGLLAPRLRITDVGVNPEMATERRSRLATARGWKGLKTGALSTFVFVEALGVPYAFGLLKDSLQKKRSKTLEEASLSTDATAARKPRLTETVDGKPLAAEERADLAAGILRAMSLTDRFARLVLLAGHGSQSKNNPHAGGLDCGACCGQTGEVNARATAALLNEPEVREDLTARGVVIPPTTHFLAGLHNTTTDQLELFDLDEVPSSHAEDIATLKKWLQGAGAQSRRERAARLGLDPARNDADLLNSVEERTGDWSQVRPEWGLADNAGFIVAPRERTKHMTLNGQCFLHDYRADKDEGFAILELIMTAPMVVTHWINFQYYASTVDNRRYGSGNKALHNVVGAHIGVFEGNGGDLRTGLSMQSLHDGERWVHTPRRLSVFIEAPEHAIDSILERHDHVRALVTGGWVHLIRMEAQSGETFLYERGTWTPCA</sequence>
<evidence type="ECO:0000256" key="5">
    <source>
        <dbReference type="ARBA" id="ARBA00023136"/>
    </source>
</evidence>
<dbReference type="PANTHER" id="PTHR38344">
    <property type="entry name" value="UPF0753 PROTEIN AQ_863"/>
    <property type="match status" value="1"/>
</dbReference>
<dbReference type="InterPro" id="IPR018752">
    <property type="entry name" value="DabA"/>
</dbReference>
<name>A0A518EVG6_9BACT</name>
<keyword evidence="4 6" id="KW-0862">Zinc</keyword>
<protein>
    <recommendedName>
        <fullName evidence="6">Probable inorganic carbon transporter subunit DabA</fullName>
    </recommendedName>
</protein>
<accession>A0A518EVG6</accession>
<dbReference type="PANTHER" id="PTHR38344:SF1">
    <property type="entry name" value="INORGANIC CARBON TRANSPORTER SUBUNIT DABA-RELATED"/>
    <property type="match status" value="1"/>
</dbReference>
<dbReference type="EMBL" id="CP036434">
    <property type="protein sequence ID" value="QDV08089.1"/>
    <property type="molecule type" value="Genomic_DNA"/>
</dbReference>
<keyword evidence="5 6" id="KW-0472">Membrane</keyword>
<dbReference type="Pfam" id="PF10070">
    <property type="entry name" value="DabA"/>
    <property type="match status" value="1"/>
</dbReference>
<evidence type="ECO:0000313" key="7">
    <source>
        <dbReference type="EMBL" id="QDV08089.1"/>
    </source>
</evidence>
<dbReference type="GO" id="GO:0005886">
    <property type="term" value="C:plasma membrane"/>
    <property type="evidence" value="ECO:0007669"/>
    <property type="project" value="UniProtKB-SubCell"/>
</dbReference>
<keyword evidence="1 6" id="KW-0813">Transport</keyword>
<gene>
    <name evidence="6" type="primary">dabA</name>
    <name evidence="7" type="ORF">Poly30_36250</name>
</gene>
<dbReference type="Proteomes" id="UP000320390">
    <property type="component" value="Chromosome"/>
</dbReference>
<evidence type="ECO:0000256" key="6">
    <source>
        <dbReference type="HAMAP-Rule" id="MF_01871"/>
    </source>
</evidence>
<comment type="subcellular location">
    <subcellularLocation>
        <location evidence="6">Cell membrane</location>
        <topology evidence="6">Peripheral membrane protein</topology>
    </subcellularLocation>
</comment>
<evidence type="ECO:0000313" key="8">
    <source>
        <dbReference type="Proteomes" id="UP000320390"/>
    </source>
</evidence>
<dbReference type="AlphaFoldDB" id="A0A518EVG6"/>
<feature type="binding site" evidence="6">
    <location>
        <position position="329"/>
    </location>
    <ligand>
        <name>Zn(2+)</name>
        <dbReference type="ChEBI" id="CHEBI:29105"/>
    </ligand>
</feature>
<feature type="binding site" evidence="6">
    <location>
        <position position="503"/>
    </location>
    <ligand>
        <name>Zn(2+)</name>
        <dbReference type="ChEBI" id="CHEBI:29105"/>
    </ligand>
</feature>
<feature type="binding site" evidence="6">
    <location>
        <position position="518"/>
    </location>
    <ligand>
        <name>Zn(2+)</name>
        <dbReference type="ChEBI" id="CHEBI:29105"/>
    </ligand>
</feature>
<evidence type="ECO:0000256" key="1">
    <source>
        <dbReference type="ARBA" id="ARBA00022448"/>
    </source>
</evidence>
<evidence type="ECO:0000256" key="3">
    <source>
        <dbReference type="ARBA" id="ARBA00022723"/>
    </source>
</evidence>
<dbReference type="GO" id="GO:0008270">
    <property type="term" value="F:zinc ion binding"/>
    <property type="evidence" value="ECO:0007669"/>
    <property type="project" value="UniProtKB-UniRule"/>
</dbReference>
<keyword evidence="2 6" id="KW-1003">Cell membrane</keyword>
<organism evidence="7 8">
    <name type="scientific">Saltatorellus ferox</name>
    <dbReference type="NCBI Taxonomy" id="2528018"/>
    <lineage>
        <taxon>Bacteria</taxon>
        <taxon>Pseudomonadati</taxon>
        <taxon>Planctomycetota</taxon>
        <taxon>Planctomycetia</taxon>
        <taxon>Planctomycetia incertae sedis</taxon>
        <taxon>Saltatorellus</taxon>
    </lineage>
</organism>
<comment type="similarity">
    <text evidence="6">Belongs to the inorganic carbon transporter (TC 9.A.2) DabA family.</text>
</comment>
<keyword evidence="8" id="KW-1185">Reference proteome</keyword>
<reference evidence="7 8" key="1">
    <citation type="submission" date="2019-02" db="EMBL/GenBank/DDBJ databases">
        <title>Deep-cultivation of Planctomycetes and their phenomic and genomic characterization uncovers novel biology.</title>
        <authorList>
            <person name="Wiegand S."/>
            <person name="Jogler M."/>
            <person name="Boedeker C."/>
            <person name="Pinto D."/>
            <person name="Vollmers J."/>
            <person name="Rivas-Marin E."/>
            <person name="Kohn T."/>
            <person name="Peeters S.H."/>
            <person name="Heuer A."/>
            <person name="Rast P."/>
            <person name="Oberbeckmann S."/>
            <person name="Bunk B."/>
            <person name="Jeske O."/>
            <person name="Meyerdierks A."/>
            <person name="Storesund J.E."/>
            <person name="Kallscheuer N."/>
            <person name="Luecker S."/>
            <person name="Lage O.M."/>
            <person name="Pohl T."/>
            <person name="Merkel B.J."/>
            <person name="Hornburger P."/>
            <person name="Mueller R.-W."/>
            <person name="Bruemmer F."/>
            <person name="Labrenz M."/>
            <person name="Spormann A.M."/>
            <person name="Op den Camp H."/>
            <person name="Overmann J."/>
            <person name="Amann R."/>
            <person name="Jetten M.S.M."/>
            <person name="Mascher T."/>
            <person name="Medema M.H."/>
            <person name="Devos D.P."/>
            <person name="Kaster A.-K."/>
            <person name="Ovreas L."/>
            <person name="Rohde M."/>
            <person name="Galperin M.Y."/>
            <person name="Jogler C."/>
        </authorList>
    </citation>
    <scope>NUCLEOTIDE SEQUENCE [LARGE SCALE GENOMIC DNA]</scope>
    <source>
        <strain evidence="7 8">Poly30</strain>
    </source>
</reference>
<proteinExistence type="inferred from homology"/>
<dbReference type="HAMAP" id="MF_01871">
    <property type="entry name" value="DabA"/>
    <property type="match status" value="1"/>
</dbReference>
<feature type="binding site" evidence="6">
    <location>
        <position position="331"/>
    </location>
    <ligand>
        <name>Zn(2+)</name>
        <dbReference type="ChEBI" id="CHEBI:29105"/>
    </ligand>
</feature>
<comment type="subunit">
    <text evidence="6">Forms a complex with DabB.</text>
</comment>